<keyword evidence="1" id="KW-1133">Transmembrane helix</keyword>
<evidence type="ECO:0000256" key="1">
    <source>
        <dbReference type="SAM" id="Phobius"/>
    </source>
</evidence>
<gene>
    <name evidence="2" type="ORF">UFOPK3770_01140</name>
</gene>
<protein>
    <submittedName>
        <fullName evidence="2">Unannotated protein</fullName>
    </submittedName>
</protein>
<organism evidence="2">
    <name type="scientific">freshwater metagenome</name>
    <dbReference type="NCBI Taxonomy" id="449393"/>
    <lineage>
        <taxon>unclassified sequences</taxon>
        <taxon>metagenomes</taxon>
        <taxon>ecological metagenomes</taxon>
    </lineage>
</organism>
<name>A0A6J5ZR09_9ZZZZ</name>
<sequence>MVFVAAAIGVFTLWQRKQPQWCALILTLVALAALGTQGNAWIGGKSIAVASPFVLWAAGLGALRLRGMNLKREATVAMTAMAAGVLWSFAMIFHAVWLAPYQELAELEYIGATYGQDSSPALMLEYSPYAARHFLRTMDIQGAGELRRDLIPMRDGKGLIKAVHADIDEFPTSSLDPFATLVLRRSPTSSVPPSDFEQLWQGTYYDVWGRIADAPKVVDHVPYNSKDQASDTVKCTDLTSSLERVEANQILLGQPHIPALITELDRTTIPSNWIGSGGLLNLNSRGAVTFTVDVAESGDYQMWLKGWAKGMASILVDKSQVWEGARVMPQGGESTPVAVISLEPGVHEIELRYATPWWQPGTGGNTYSFTGLYLTSMVDALAPVEITRANVSGLCDRRWDWVEIVERTNGG</sequence>
<dbReference type="EMBL" id="CAESAJ010000154">
    <property type="protein sequence ID" value="CAB4343060.1"/>
    <property type="molecule type" value="Genomic_DNA"/>
</dbReference>
<keyword evidence="1" id="KW-0472">Membrane</keyword>
<accession>A0A6J5ZR09</accession>
<dbReference type="Gene3D" id="2.60.120.260">
    <property type="entry name" value="Galactose-binding domain-like"/>
    <property type="match status" value="1"/>
</dbReference>
<evidence type="ECO:0000313" key="2">
    <source>
        <dbReference type="EMBL" id="CAB4343060.1"/>
    </source>
</evidence>
<feature type="transmembrane region" description="Helical" evidence="1">
    <location>
        <begin position="47"/>
        <end position="65"/>
    </location>
</feature>
<reference evidence="2" key="1">
    <citation type="submission" date="2020-05" db="EMBL/GenBank/DDBJ databases">
        <authorList>
            <person name="Chiriac C."/>
            <person name="Salcher M."/>
            <person name="Ghai R."/>
            <person name="Kavagutti S V."/>
        </authorList>
    </citation>
    <scope>NUCLEOTIDE SEQUENCE</scope>
</reference>
<feature type="transmembrane region" description="Helical" evidence="1">
    <location>
        <begin position="77"/>
        <end position="99"/>
    </location>
</feature>
<keyword evidence="1" id="KW-0812">Transmembrane</keyword>
<dbReference type="AlphaFoldDB" id="A0A6J5ZR09"/>
<feature type="transmembrane region" description="Helical" evidence="1">
    <location>
        <begin position="21"/>
        <end position="41"/>
    </location>
</feature>
<proteinExistence type="predicted"/>